<reference evidence="8" key="2">
    <citation type="journal article" date="2018" name="BMC Genomics">
        <title>Whole genome sequencing and function prediction of 133 gut anaerobes isolated from chicken caecum in pure cultures.</title>
        <authorList>
            <person name="Medvecky M."/>
            <person name="Cejkova D."/>
            <person name="Polansky O."/>
            <person name="Karasova D."/>
            <person name="Kubasova T."/>
            <person name="Cizek A."/>
            <person name="Rychlik I."/>
        </authorList>
    </citation>
    <scope>NUCLEOTIDE SEQUENCE</scope>
    <source>
        <strain evidence="8">An144</strain>
    </source>
</reference>
<reference evidence="6" key="5">
    <citation type="submission" date="2023-12" db="EMBL/GenBank/DDBJ databases">
        <title>Molecular genomic analyses of Enterococcus cecorum from sepsis oubreaks in broilers.</title>
        <authorList>
            <person name="Rhoads D."/>
            <person name="Alrubaye A."/>
        </authorList>
    </citation>
    <scope>NUCLEOTIDE SEQUENCE</scope>
    <source>
        <strain evidence="6">1755</strain>
    </source>
</reference>
<dbReference type="Pfam" id="PF00440">
    <property type="entry name" value="TetR_N"/>
    <property type="match status" value="1"/>
</dbReference>
<reference evidence="5" key="4">
    <citation type="submission" date="2023-03" db="EMBL/GenBank/DDBJ databases">
        <authorList>
            <person name="Shen W."/>
            <person name="Cai J."/>
        </authorList>
    </citation>
    <scope>NUCLEOTIDE SEQUENCE</scope>
    <source>
        <strain evidence="5">B245-2</strain>
    </source>
</reference>
<evidence type="ECO:0000313" key="7">
    <source>
        <dbReference type="EMBL" id="NME49447.1"/>
    </source>
</evidence>
<dbReference type="EMBL" id="JAXOGL010000016">
    <property type="protein sequence ID" value="MDZ5598448.1"/>
    <property type="molecule type" value="Genomic_DNA"/>
</dbReference>
<sequence>MARKKTITKDQILKATYELVAKEGLSKFTARNIAAKMKCSTQPIYLEFKNMDDLRSALIQKIFDHLGEDVLPKVQTGNPLIDFCLNYIDFATKENHLYRALFIVGHGGEPVLQGFSFDYFKNSVIKDTDYEKLPEKEIENLFVNLLVIASGVSSLMYSGVIAPNSQQITGILNEVLKAVQERQTTYDLNFIAPHHPSEA</sequence>
<evidence type="ECO:0000259" key="4">
    <source>
        <dbReference type="PROSITE" id="PS50977"/>
    </source>
</evidence>
<dbReference type="InterPro" id="IPR036271">
    <property type="entry name" value="Tet_transcr_reg_TetR-rel_C_sf"/>
</dbReference>
<dbReference type="InterPro" id="IPR009057">
    <property type="entry name" value="Homeodomain-like_sf"/>
</dbReference>
<keyword evidence="3" id="KW-1133">Transmembrane helix</keyword>
<protein>
    <submittedName>
        <fullName evidence="5 8">Transcriptional regulator</fullName>
    </submittedName>
</protein>
<dbReference type="AlphaFoldDB" id="A0A0H2Q1U1"/>
<name>A0A0H2Q1U1_9ENTE</name>
<reference evidence="7 10" key="3">
    <citation type="submission" date="2020-04" db="EMBL/GenBank/DDBJ databases">
        <authorList>
            <person name="Hitch T.C.A."/>
            <person name="Wylensek D."/>
            <person name="Clavel T."/>
        </authorList>
    </citation>
    <scope>NUCLEOTIDE SEQUENCE [LARGE SCALE GENOMIC DNA]</scope>
    <source>
        <strain evidence="7 10">WCA-380-WT-3C</strain>
    </source>
</reference>
<feature type="domain" description="HTH tetR-type" evidence="4">
    <location>
        <begin position="6"/>
        <end position="66"/>
    </location>
</feature>
<dbReference type="Proteomes" id="UP001290582">
    <property type="component" value="Unassembled WGS sequence"/>
</dbReference>
<evidence type="ECO:0000313" key="10">
    <source>
        <dbReference type="Proteomes" id="UP000588071"/>
    </source>
</evidence>
<proteinExistence type="predicted"/>
<gene>
    <name evidence="8" type="ORF">B5E88_08520</name>
    <name evidence="7" type="ORF">HF857_04135</name>
    <name evidence="5" type="ORF">P7H47_03375</name>
    <name evidence="6" type="ORF">U1294_09480</name>
</gene>
<organism evidence="8 9">
    <name type="scientific">Enterococcus cecorum</name>
    <dbReference type="NCBI Taxonomy" id="44008"/>
    <lineage>
        <taxon>Bacteria</taxon>
        <taxon>Bacillati</taxon>
        <taxon>Bacillota</taxon>
        <taxon>Bacilli</taxon>
        <taxon>Lactobacillales</taxon>
        <taxon>Enterococcaceae</taxon>
        <taxon>Enterococcus</taxon>
    </lineage>
</organism>
<dbReference type="InterPro" id="IPR001647">
    <property type="entry name" value="HTH_TetR"/>
</dbReference>
<feature type="transmembrane region" description="Helical" evidence="3">
    <location>
        <begin position="141"/>
        <end position="162"/>
    </location>
</feature>
<evidence type="ECO:0000256" key="2">
    <source>
        <dbReference type="PROSITE-ProRule" id="PRU00335"/>
    </source>
</evidence>
<dbReference type="Proteomes" id="UP000196074">
    <property type="component" value="Unassembled WGS sequence"/>
</dbReference>
<dbReference type="Proteomes" id="UP000588071">
    <property type="component" value="Unassembled WGS sequence"/>
</dbReference>
<evidence type="ECO:0000313" key="5">
    <source>
        <dbReference type="EMBL" id="MDT2796316.1"/>
    </source>
</evidence>
<dbReference type="EMBL" id="JARQBI010000006">
    <property type="protein sequence ID" value="MDT2796316.1"/>
    <property type="molecule type" value="Genomic_DNA"/>
</dbReference>
<evidence type="ECO:0000313" key="6">
    <source>
        <dbReference type="EMBL" id="MDZ5598448.1"/>
    </source>
</evidence>
<reference evidence="9" key="1">
    <citation type="submission" date="2017-04" db="EMBL/GenBank/DDBJ databases">
        <title>Function of individual gut microbiota members based on whole genome sequencing of pure cultures obtained from chicken caecum.</title>
        <authorList>
            <person name="Medvecky M."/>
            <person name="Cejkova D."/>
            <person name="Polansky O."/>
            <person name="Karasova D."/>
            <person name="Kubasova T."/>
            <person name="Cizek A."/>
            <person name="Rychlik I."/>
        </authorList>
    </citation>
    <scope>NUCLEOTIDE SEQUENCE [LARGE SCALE GENOMIC DNA]</scope>
    <source>
        <strain evidence="9">An144</strain>
    </source>
</reference>
<dbReference type="SUPFAM" id="SSF46689">
    <property type="entry name" value="Homeodomain-like"/>
    <property type="match status" value="1"/>
</dbReference>
<dbReference type="RefSeq" id="WP_016251681.1">
    <property type="nucleotide sequence ID" value="NZ_AP035890.1"/>
</dbReference>
<keyword evidence="3" id="KW-0472">Membrane</keyword>
<dbReference type="EMBL" id="NFLC01000016">
    <property type="protein sequence ID" value="OUQ09798.1"/>
    <property type="molecule type" value="Genomic_DNA"/>
</dbReference>
<dbReference type="EMBL" id="JABAFV010000005">
    <property type="protein sequence ID" value="NME49447.1"/>
    <property type="molecule type" value="Genomic_DNA"/>
</dbReference>
<evidence type="ECO:0000313" key="9">
    <source>
        <dbReference type="Proteomes" id="UP000196074"/>
    </source>
</evidence>
<keyword evidence="1 2" id="KW-0238">DNA-binding</keyword>
<accession>A0A0H2Q1U1</accession>
<evidence type="ECO:0000256" key="1">
    <source>
        <dbReference type="ARBA" id="ARBA00023125"/>
    </source>
</evidence>
<comment type="caution">
    <text evidence="8">The sequence shown here is derived from an EMBL/GenBank/DDBJ whole genome shotgun (WGS) entry which is preliminary data.</text>
</comment>
<evidence type="ECO:0000313" key="8">
    <source>
        <dbReference type="EMBL" id="OUQ09798.1"/>
    </source>
</evidence>
<feature type="DNA-binding region" description="H-T-H motif" evidence="2">
    <location>
        <begin position="29"/>
        <end position="48"/>
    </location>
</feature>
<keyword evidence="3" id="KW-0812">Transmembrane</keyword>
<dbReference type="Gene3D" id="1.10.357.10">
    <property type="entry name" value="Tetracycline Repressor, domain 2"/>
    <property type="match status" value="1"/>
</dbReference>
<evidence type="ECO:0000256" key="3">
    <source>
        <dbReference type="SAM" id="Phobius"/>
    </source>
</evidence>
<dbReference type="GeneID" id="60871156"/>
<dbReference type="PROSITE" id="PS50977">
    <property type="entry name" value="HTH_TETR_2"/>
    <property type="match status" value="1"/>
</dbReference>
<dbReference type="Proteomes" id="UP001255696">
    <property type="component" value="Unassembled WGS sequence"/>
</dbReference>
<dbReference type="SUPFAM" id="SSF48498">
    <property type="entry name" value="Tetracyclin repressor-like, C-terminal domain"/>
    <property type="match status" value="1"/>
</dbReference>
<dbReference type="GO" id="GO:0003677">
    <property type="term" value="F:DNA binding"/>
    <property type="evidence" value="ECO:0007669"/>
    <property type="project" value="UniProtKB-UniRule"/>
</dbReference>